<gene>
    <name evidence="2" type="ORF">GEV33_009742</name>
</gene>
<organism evidence="2 3">
    <name type="scientific">Tenebrio molitor</name>
    <name type="common">Yellow mealworm beetle</name>
    <dbReference type="NCBI Taxonomy" id="7067"/>
    <lineage>
        <taxon>Eukaryota</taxon>
        <taxon>Metazoa</taxon>
        <taxon>Ecdysozoa</taxon>
        <taxon>Arthropoda</taxon>
        <taxon>Hexapoda</taxon>
        <taxon>Insecta</taxon>
        <taxon>Pterygota</taxon>
        <taxon>Neoptera</taxon>
        <taxon>Endopterygota</taxon>
        <taxon>Coleoptera</taxon>
        <taxon>Polyphaga</taxon>
        <taxon>Cucujiformia</taxon>
        <taxon>Tenebrionidae</taxon>
        <taxon>Tenebrio</taxon>
    </lineage>
</organism>
<feature type="region of interest" description="Disordered" evidence="1">
    <location>
        <begin position="384"/>
        <end position="507"/>
    </location>
</feature>
<evidence type="ECO:0000313" key="2">
    <source>
        <dbReference type="EMBL" id="KAH0813048.1"/>
    </source>
</evidence>
<reference evidence="2" key="2">
    <citation type="submission" date="2021-08" db="EMBL/GenBank/DDBJ databases">
        <authorList>
            <person name="Eriksson T."/>
        </authorList>
    </citation>
    <scope>NUCLEOTIDE SEQUENCE</scope>
    <source>
        <strain evidence="2">Stoneville</strain>
        <tissue evidence="2">Whole head</tissue>
    </source>
</reference>
<evidence type="ECO:0000256" key="1">
    <source>
        <dbReference type="SAM" id="MobiDB-lite"/>
    </source>
</evidence>
<feature type="compositionally biased region" description="Polar residues" evidence="1">
    <location>
        <begin position="463"/>
        <end position="473"/>
    </location>
</feature>
<dbReference type="AlphaFoldDB" id="A0A8J6HG73"/>
<protein>
    <submittedName>
        <fullName evidence="2">Uncharacterized protein</fullName>
    </submittedName>
</protein>
<dbReference type="EMBL" id="JABDTM020025623">
    <property type="protein sequence ID" value="KAH0813048.1"/>
    <property type="molecule type" value="Genomic_DNA"/>
</dbReference>
<accession>A0A8J6HG73</accession>
<feature type="region of interest" description="Disordered" evidence="1">
    <location>
        <begin position="547"/>
        <end position="569"/>
    </location>
</feature>
<feature type="compositionally biased region" description="Polar residues" evidence="1">
    <location>
        <begin position="560"/>
        <end position="569"/>
    </location>
</feature>
<reference evidence="2" key="1">
    <citation type="journal article" date="2020" name="J Insects Food Feed">
        <title>The yellow mealworm (Tenebrio molitor) genome: a resource for the emerging insects as food and feed industry.</title>
        <authorList>
            <person name="Eriksson T."/>
            <person name="Andere A."/>
            <person name="Kelstrup H."/>
            <person name="Emery V."/>
            <person name="Picard C."/>
        </authorList>
    </citation>
    <scope>NUCLEOTIDE SEQUENCE</scope>
    <source>
        <strain evidence="2">Stoneville</strain>
        <tissue evidence="2">Whole head</tissue>
    </source>
</reference>
<proteinExistence type="predicted"/>
<feature type="compositionally biased region" description="Polar residues" evidence="1">
    <location>
        <begin position="497"/>
        <end position="507"/>
    </location>
</feature>
<feature type="compositionally biased region" description="Polar residues" evidence="1">
    <location>
        <begin position="417"/>
        <end position="452"/>
    </location>
</feature>
<evidence type="ECO:0000313" key="3">
    <source>
        <dbReference type="Proteomes" id="UP000719412"/>
    </source>
</evidence>
<name>A0A8J6HG73_TENMO</name>
<comment type="caution">
    <text evidence="2">The sequence shown here is derived from an EMBL/GenBank/DDBJ whole genome shotgun (WGS) entry which is preliminary data.</text>
</comment>
<feature type="region of interest" description="Disordered" evidence="1">
    <location>
        <begin position="586"/>
        <end position="605"/>
    </location>
</feature>
<dbReference type="Proteomes" id="UP000719412">
    <property type="component" value="Unassembled WGS sequence"/>
</dbReference>
<keyword evidence="3" id="KW-1185">Reference proteome</keyword>
<sequence length="842" mass="92365">MEAALVANLVVNFRVITRNMLVTNEENFLAVSPVNMKLIQMANIRTDNNQATQAYNRVIQNHLHLLDNPAIQDHLLLLDNQTFQVDDPSIQDHLYLVHNRVIQDHLFLVDNRVGNQVTQVPPHLLGNLVIQADNRVIRPHRFLQDIQDIQTGNRVIQDHLFHLVNQVTLERLFLVDNQATQTDNRVIRDHLHLLDNLAIQANYQVIQDHLFPPDNLAIQEDNLVIQDHLFLPGNLVTQTDNRVIQDHLLLVDNPVIQEAHHGIQDHLYLVDDRVIQDQLYLVDNRVIQDHPYLVDNPATQPDNRVIQDHLFLLDNKDILVDIQERQFPDILEFLVTKAAAILTSVQQTNNETQASASAQGRYAGGTAQSQVSGTYAGSGSFSALAGSDDGKRGAMTQVAGGKEGATSSAQGRGGLGQSQAQVQLASDTGDTVSSAQTGGWNHGSQSQVQASSKGGMADAQANGPGSTSSQAQIGFTPYDENEQDNQTTPFRGGGMASAQSGTHSGQAQSQIQGKFLYGIKYTGAAQAGSGGREAVALARNQSRPVGVSGTFPEFKPLSFTPGTNKNTQSQVLQNHNNQNSHKTVVMHPTQNSEEESNRNSHKNIVTHTIEDPEKSAEMEEEITEEYPDDEYDYASEVTSQKPHTKSIIRQSSDNQRQYIVLDPLEDLDATVQQSYGSFPTDGTILQPGQYIPGSPGYQIPAGFRGRVKSIANGKNTYASGKNSQAQSVTLTPGNGRIIYKRPVYAVSSNTHNRNGHIGFGSGYTYHPANHHVKSGKSLPNFVSMTTSETGQKNPYTGQKTPSVYYSQSSSCGVFTNTCVFNNSGRLCFPKPKTNPDGTFMSC</sequence>